<dbReference type="RefSeq" id="WP_264086007.1">
    <property type="nucleotide sequence ID" value="NZ_JADBEK010000001.1"/>
</dbReference>
<sequence>MRVAARLGRLESPGFIRGERFNVWEHCFSWDGGFYGRCGHGL</sequence>
<proteinExistence type="predicted"/>
<comment type="caution">
    <text evidence="1">The sequence shown here is derived from an EMBL/GenBank/DDBJ whole genome shotgun (WGS) entry which is preliminary data.</text>
</comment>
<evidence type="ECO:0000313" key="2">
    <source>
        <dbReference type="Proteomes" id="UP000633509"/>
    </source>
</evidence>
<gene>
    <name evidence="1" type="ORF">H4W80_005566</name>
</gene>
<protein>
    <submittedName>
        <fullName evidence="1">Uncharacterized protein</fullName>
    </submittedName>
</protein>
<organism evidence="1 2">
    <name type="scientific">Nonomuraea angiospora</name>
    <dbReference type="NCBI Taxonomy" id="46172"/>
    <lineage>
        <taxon>Bacteria</taxon>
        <taxon>Bacillati</taxon>
        <taxon>Actinomycetota</taxon>
        <taxon>Actinomycetes</taxon>
        <taxon>Streptosporangiales</taxon>
        <taxon>Streptosporangiaceae</taxon>
        <taxon>Nonomuraea</taxon>
    </lineage>
</organism>
<dbReference type="EMBL" id="JADBEK010000001">
    <property type="protein sequence ID" value="MBE1587308.1"/>
    <property type="molecule type" value="Genomic_DNA"/>
</dbReference>
<name>A0ABR9M439_9ACTN</name>
<evidence type="ECO:0000313" key="1">
    <source>
        <dbReference type="EMBL" id="MBE1587308.1"/>
    </source>
</evidence>
<dbReference type="Proteomes" id="UP000633509">
    <property type="component" value="Unassembled WGS sequence"/>
</dbReference>
<accession>A0ABR9M439</accession>
<reference evidence="1 2" key="1">
    <citation type="submission" date="2020-10" db="EMBL/GenBank/DDBJ databases">
        <title>Sequencing the genomes of 1000 actinobacteria strains.</title>
        <authorList>
            <person name="Klenk H.-P."/>
        </authorList>
    </citation>
    <scope>NUCLEOTIDE SEQUENCE [LARGE SCALE GENOMIC DNA]</scope>
    <source>
        <strain evidence="1 2">DSM 43173</strain>
    </source>
</reference>
<keyword evidence="2" id="KW-1185">Reference proteome</keyword>